<dbReference type="Proteomes" id="UP000289152">
    <property type="component" value="Unassembled WGS sequence"/>
</dbReference>
<comment type="subcellular location">
    <subcellularLocation>
        <location evidence="1 8">Mitochondrion inner membrane</location>
        <topology evidence="1 8">Peripheral membrane protein</topology>
        <orientation evidence="1 8">Intermembrane side</orientation>
    </subcellularLocation>
</comment>
<keyword evidence="8" id="KW-0496">Mitochondrion</keyword>
<dbReference type="EC" id="3.4.24.-" evidence="8"/>
<dbReference type="Pfam" id="PF09768">
    <property type="entry name" value="Peptidase_M76"/>
    <property type="match status" value="1"/>
</dbReference>
<keyword evidence="9" id="KW-0732">Signal</keyword>
<evidence type="ECO:0000256" key="7">
    <source>
        <dbReference type="ARBA" id="ARBA00023049"/>
    </source>
</evidence>
<evidence type="ECO:0000256" key="6">
    <source>
        <dbReference type="ARBA" id="ARBA00022801"/>
    </source>
</evidence>
<reference evidence="10 11" key="1">
    <citation type="submission" date="2016-06" db="EMBL/GenBank/DDBJ databases">
        <title>Evolution of pathogenesis and genome organization in the Tremellales.</title>
        <authorList>
            <person name="Cuomo C."/>
            <person name="Litvintseva A."/>
            <person name="Heitman J."/>
            <person name="Chen Y."/>
            <person name="Sun S."/>
            <person name="Springer D."/>
            <person name="Dromer F."/>
            <person name="Young S."/>
            <person name="Zeng Q."/>
            <person name="Chapman S."/>
            <person name="Gujja S."/>
            <person name="Saif S."/>
            <person name="Birren B."/>
        </authorList>
    </citation>
    <scope>NUCLEOTIDE SEQUENCE [LARGE SCALE GENOMIC DNA]</scope>
    <source>
        <strain evidence="10 11">ATCC 28783</strain>
    </source>
</reference>
<keyword evidence="7 8" id="KW-0482">Metalloprotease</keyword>
<dbReference type="STRING" id="5217.A0A4Q1BSU7"/>
<evidence type="ECO:0000256" key="3">
    <source>
        <dbReference type="ARBA" id="ARBA00014615"/>
    </source>
</evidence>
<feature type="chain" id="PRO_5020489454" description="Mitochondrial inner membrane protease ATP23" evidence="9">
    <location>
        <begin position="25"/>
        <end position="267"/>
    </location>
</feature>
<keyword evidence="5 8" id="KW-0479">Metal-binding</keyword>
<dbReference type="AlphaFoldDB" id="A0A4Q1BSU7"/>
<dbReference type="GO" id="GO:0004222">
    <property type="term" value="F:metalloendopeptidase activity"/>
    <property type="evidence" value="ECO:0007669"/>
    <property type="project" value="InterPro"/>
</dbReference>
<accession>A0A4Q1BSU7</accession>
<sequence>MSARLFNQVTLCLLALLSTTQVMQQTNAEAGPSTIRPITQPTDIPTPAFERWRTSLAHMTGLGLTDEEKAAREELRANQKLERDWEQCEKWKSQLMETSPVIVFMLKHLRLSGCPFESSSIQCHPCSETRAGGFSPDFGVLLCQDRFMSKKHMEDTMTHELLHAFDHCRFKVDWNNLRHMACSEIRAANLSGDCRWMREINRGFMGFSKQHQTCVRRRAVLSVEMNPSCSSREQAEQAVNEVWDSCFKDTRPFDEVCRRVKRERARI</sequence>
<gene>
    <name evidence="10" type="ORF">M231_01528</name>
</gene>
<dbReference type="OrthoDB" id="285308at2759"/>
<evidence type="ECO:0000256" key="8">
    <source>
        <dbReference type="RuleBase" id="RU364057"/>
    </source>
</evidence>
<dbReference type="InParanoid" id="A0A4Q1BSU7"/>
<keyword evidence="11" id="KW-1185">Reference proteome</keyword>
<proteinExistence type="inferred from homology"/>
<evidence type="ECO:0000256" key="9">
    <source>
        <dbReference type="SAM" id="SignalP"/>
    </source>
</evidence>
<dbReference type="VEuPathDB" id="FungiDB:TREMEDRAFT_32489"/>
<dbReference type="GO" id="GO:0034982">
    <property type="term" value="P:mitochondrial protein processing"/>
    <property type="evidence" value="ECO:0007669"/>
    <property type="project" value="TreeGrafter"/>
</dbReference>
<keyword evidence="8" id="KW-0999">Mitochondrion inner membrane</keyword>
<keyword evidence="8" id="KW-0472">Membrane</keyword>
<dbReference type="PANTHER" id="PTHR21711">
    <property type="entry name" value="MITOCHONDRIAL INNER MEMBRANE PROTEASE"/>
    <property type="match status" value="1"/>
</dbReference>
<evidence type="ECO:0000256" key="1">
    <source>
        <dbReference type="ARBA" id="ARBA00004137"/>
    </source>
</evidence>
<dbReference type="GO" id="GO:0033615">
    <property type="term" value="P:mitochondrial proton-transporting ATP synthase complex assembly"/>
    <property type="evidence" value="ECO:0007669"/>
    <property type="project" value="TreeGrafter"/>
</dbReference>
<keyword evidence="6 8" id="KW-0378">Hydrolase</keyword>
<evidence type="ECO:0000256" key="4">
    <source>
        <dbReference type="ARBA" id="ARBA00022670"/>
    </source>
</evidence>
<dbReference type="PANTHER" id="PTHR21711:SF0">
    <property type="entry name" value="MITOCHONDRIAL INNER MEMBRANE PROTEASE ATP23 HOMOLOG"/>
    <property type="match status" value="1"/>
</dbReference>
<dbReference type="GO" id="GO:0005743">
    <property type="term" value="C:mitochondrial inner membrane"/>
    <property type="evidence" value="ECO:0007669"/>
    <property type="project" value="UniProtKB-SubCell"/>
</dbReference>
<comment type="caution">
    <text evidence="10">The sequence shown here is derived from an EMBL/GenBank/DDBJ whole genome shotgun (WGS) entry which is preliminary data.</text>
</comment>
<evidence type="ECO:0000256" key="2">
    <source>
        <dbReference type="ARBA" id="ARBA00009915"/>
    </source>
</evidence>
<dbReference type="EMBL" id="SDIL01000011">
    <property type="protein sequence ID" value="RXK41125.1"/>
    <property type="molecule type" value="Genomic_DNA"/>
</dbReference>
<feature type="signal peptide" evidence="9">
    <location>
        <begin position="1"/>
        <end position="24"/>
    </location>
</feature>
<dbReference type="GO" id="GO:0046872">
    <property type="term" value="F:metal ion binding"/>
    <property type="evidence" value="ECO:0007669"/>
    <property type="project" value="UniProtKB-KW"/>
</dbReference>
<dbReference type="InterPro" id="IPR019165">
    <property type="entry name" value="Peptidase_M76_ATP23"/>
</dbReference>
<evidence type="ECO:0000313" key="10">
    <source>
        <dbReference type="EMBL" id="RXK41125.1"/>
    </source>
</evidence>
<organism evidence="10 11">
    <name type="scientific">Tremella mesenterica</name>
    <name type="common">Jelly fungus</name>
    <dbReference type="NCBI Taxonomy" id="5217"/>
    <lineage>
        <taxon>Eukaryota</taxon>
        <taxon>Fungi</taxon>
        <taxon>Dikarya</taxon>
        <taxon>Basidiomycota</taxon>
        <taxon>Agaricomycotina</taxon>
        <taxon>Tremellomycetes</taxon>
        <taxon>Tremellales</taxon>
        <taxon>Tremellaceae</taxon>
        <taxon>Tremella</taxon>
    </lineage>
</organism>
<comment type="similarity">
    <text evidence="2 8">Belongs to the peptidase M76 family.</text>
</comment>
<dbReference type="FunCoup" id="A0A4Q1BSU7">
    <property type="interactions" value="369"/>
</dbReference>
<keyword evidence="4 8" id="KW-0645">Protease</keyword>
<evidence type="ECO:0000313" key="11">
    <source>
        <dbReference type="Proteomes" id="UP000289152"/>
    </source>
</evidence>
<name>A0A4Q1BSU7_TREME</name>
<protein>
    <recommendedName>
        <fullName evidence="3 8">Mitochondrial inner membrane protease ATP23</fullName>
        <ecNumber evidence="8">3.4.24.-</ecNumber>
    </recommendedName>
</protein>
<comment type="function">
    <text evidence="8">Has a dual role in the assembly of mitochondrial ATPase.</text>
</comment>
<evidence type="ECO:0000256" key="5">
    <source>
        <dbReference type="ARBA" id="ARBA00022723"/>
    </source>
</evidence>